<keyword evidence="2" id="KW-1133">Transmembrane helix</keyword>
<proteinExistence type="predicted"/>
<protein>
    <submittedName>
        <fullName evidence="3">Putative integral membrane protein</fullName>
    </submittedName>
</protein>
<dbReference type="Proteomes" id="UP000236928">
    <property type="component" value="Unassembled WGS sequence"/>
</dbReference>
<sequence>MRLNNALYGFSLYMVFIFFLGDVTGIHINRELQNLSIESEGNIKVGNFAADSGDDDVNDKSNSNVKGEEEKNNDQGLTVNNTESGNGTTTGNMNDKNETVSQNTTELDNNNASQKYHIYNGTLNLKSTFFMDGIAYNSTTGLPILPKLLDKLDDDYDFDDMPVLKEALEIEVGWIIIGVCLALLAIMIITIIIVSVIKHRNNRARREAE</sequence>
<dbReference type="VEuPathDB" id="CryptoDB:CmeUKMEL1_01475"/>
<keyword evidence="2" id="KW-0472">Membrane</keyword>
<evidence type="ECO:0000313" key="4">
    <source>
        <dbReference type="Proteomes" id="UP000236928"/>
    </source>
</evidence>
<feature type="compositionally biased region" description="Low complexity" evidence="1">
    <location>
        <begin position="78"/>
        <end position="94"/>
    </location>
</feature>
<comment type="caution">
    <text evidence="3">The sequence shown here is derived from an EMBL/GenBank/DDBJ whole genome shotgun (WGS) entry which is preliminary data.</text>
</comment>
<evidence type="ECO:0000313" key="3">
    <source>
        <dbReference type="EMBL" id="POM82254.1"/>
    </source>
</evidence>
<dbReference type="EMBL" id="JIBK01000002">
    <property type="protein sequence ID" value="POM82254.1"/>
    <property type="molecule type" value="Genomic_DNA"/>
</dbReference>
<reference evidence="3 4" key="1">
    <citation type="submission" date="2014-04" db="EMBL/GenBank/DDBJ databases">
        <title>Comparative Genomics of Cryptosporidium Species.</title>
        <authorList>
            <person name="Silva J.C."/>
            <person name="Su Q."/>
            <person name="Chalmers R."/>
            <person name="Chibucos M.C."/>
            <person name="Elwin K."/>
            <person name="Godinez A."/>
            <person name="Guo F."/>
            <person name="Huynh K."/>
            <person name="Orvis J."/>
            <person name="Ott S."/>
            <person name="Sadzewicz L."/>
            <person name="Sengamalay N."/>
            <person name="Shetty A."/>
            <person name="Sun M."/>
            <person name="Tallon L."/>
            <person name="Xiao L."/>
            <person name="Zhang H."/>
            <person name="Fraser C.M."/>
            <person name="Zhu G."/>
            <person name="Kissinger J."/>
            <person name="Widmer G."/>
        </authorList>
    </citation>
    <scope>NUCLEOTIDE SEQUENCE [LARGE SCALE GENOMIC DNA]</scope>
    <source>
        <strain evidence="3 4">UKMEL1</strain>
    </source>
</reference>
<gene>
    <name evidence="3" type="ORF">CmeUKMEL1_01475</name>
</gene>
<keyword evidence="4" id="KW-1185">Reference proteome</keyword>
<organism evidence="3 4">
    <name type="scientific">Cryptosporidium meleagridis</name>
    <dbReference type="NCBI Taxonomy" id="93969"/>
    <lineage>
        <taxon>Eukaryota</taxon>
        <taxon>Sar</taxon>
        <taxon>Alveolata</taxon>
        <taxon>Apicomplexa</taxon>
        <taxon>Conoidasida</taxon>
        <taxon>Coccidia</taxon>
        <taxon>Eucoccidiorida</taxon>
        <taxon>Eimeriorina</taxon>
        <taxon>Cryptosporidiidae</taxon>
        <taxon>Cryptosporidium</taxon>
    </lineage>
</organism>
<accession>A0A2P4YWR4</accession>
<dbReference type="AlphaFoldDB" id="A0A2P4YWR4"/>
<evidence type="ECO:0000256" key="2">
    <source>
        <dbReference type="SAM" id="Phobius"/>
    </source>
</evidence>
<name>A0A2P4YWR4_9CRYT</name>
<dbReference type="OrthoDB" id="343182at2759"/>
<feature type="region of interest" description="Disordered" evidence="1">
    <location>
        <begin position="48"/>
        <end position="104"/>
    </location>
</feature>
<feature type="transmembrane region" description="Helical" evidence="2">
    <location>
        <begin position="7"/>
        <end position="28"/>
    </location>
</feature>
<evidence type="ECO:0000256" key="1">
    <source>
        <dbReference type="SAM" id="MobiDB-lite"/>
    </source>
</evidence>
<keyword evidence="2" id="KW-0812">Transmembrane</keyword>
<feature type="transmembrane region" description="Helical" evidence="2">
    <location>
        <begin position="172"/>
        <end position="197"/>
    </location>
</feature>